<feature type="compositionally biased region" description="Basic and acidic residues" evidence="1">
    <location>
        <begin position="237"/>
        <end position="252"/>
    </location>
</feature>
<name>A0A9W6SXV5_AMBMO</name>
<reference evidence="2" key="1">
    <citation type="submission" date="2023-04" db="EMBL/GenBank/DDBJ databases">
        <title>Ambrosiozyma monospora NBRC 1965.</title>
        <authorList>
            <person name="Ichikawa N."/>
            <person name="Sato H."/>
            <person name="Tonouchi N."/>
        </authorList>
    </citation>
    <scope>NUCLEOTIDE SEQUENCE</scope>
    <source>
        <strain evidence="2">NBRC 1965</strain>
    </source>
</reference>
<evidence type="ECO:0000256" key="1">
    <source>
        <dbReference type="SAM" id="MobiDB-lite"/>
    </source>
</evidence>
<proteinExistence type="predicted"/>
<feature type="compositionally biased region" description="Polar residues" evidence="1">
    <location>
        <begin position="141"/>
        <end position="183"/>
    </location>
</feature>
<keyword evidence="3" id="KW-1185">Reference proteome</keyword>
<protein>
    <submittedName>
        <fullName evidence="2">Unnamed protein product</fullName>
    </submittedName>
</protein>
<feature type="compositionally biased region" description="Polar residues" evidence="1">
    <location>
        <begin position="219"/>
        <end position="233"/>
    </location>
</feature>
<gene>
    <name evidence="2" type="ORF">Amon01_000900200</name>
</gene>
<feature type="region of interest" description="Disordered" evidence="1">
    <location>
        <begin position="215"/>
        <end position="252"/>
    </location>
</feature>
<accession>A0A9W6SXV5</accession>
<dbReference type="AlphaFoldDB" id="A0A9W6SXV5"/>
<dbReference type="Proteomes" id="UP001165063">
    <property type="component" value="Unassembled WGS sequence"/>
</dbReference>
<evidence type="ECO:0000313" key="2">
    <source>
        <dbReference type="EMBL" id="GME68292.1"/>
    </source>
</evidence>
<feature type="region of interest" description="Disordered" evidence="1">
    <location>
        <begin position="117"/>
        <end position="188"/>
    </location>
</feature>
<comment type="caution">
    <text evidence="2">The sequence shown here is derived from an EMBL/GenBank/DDBJ whole genome shotgun (WGS) entry which is preliminary data.</text>
</comment>
<sequence length="252" mass="27760">MELSGLPLYKFSISQILQLLSIYRNAFHLWGSNTSKVIILKCACSPPEKNDECGLMFGVFLDVSRDTCYLMKIVAGESHNHDYLVSLKKCGLSLAESTGFSKRNGVVIVRSSNQNIDSTKTSKKRLSEDECVLPIPKRPKNTSPDHMSDNKNSNGSASNISDNIKNNPLKDGTNQQDIPNTKILQKKSKLSNAVIHNSDKGLSSEEEDAIVGDEIEASKITTAATPEPTSLMRNGTKKPDLKAWYEKSIPKT</sequence>
<dbReference type="EMBL" id="BSXU01009165">
    <property type="protein sequence ID" value="GME68292.1"/>
    <property type="molecule type" value="Genomic_DNA"/>
</dbReference>
<evidence type="ECO:0000313" key="3">
    <source>
        <dbReference type="Proteomes" id="UP001165063"/>
    </source>
</evidence>
<organism evidence="2 3">
    <name type="scientific">Ambrosiozyma monospora</name>
    <name type="common">Yeast</name>
    <name type="synonym">Endomycopsis monosporus</name>
    <dbReference type="NCBI Taxonomy" id="43982"/>
    <lineage>
        <taxon>Eukaryota</taxon>
        <taxon>Fungi</taxon>
        <taxon>Dikarya</taxon>
        <taxon>Ascomycota</taxon>
        <taxon>Saccharomycotina</taxon>
        <taxon>Pichiomycetes</taxon>
        <taxon>Pichiales</taxon>
        <taxon>Pichiaceae</taxon>
        <taxon>Ambrosiozyma</taxon>
    </lineage>
</organism>